<dbReference type="EMBL" id="FXAH01000001">
    <property type="protein sequence ID" value="SME97777.1"/>
    <property type="molecule type" value="Genomic_DNA"/>
</dbReference>
<accession>A0A1X7CJP6</accession>
<keyword evidence="1" id="KW-1133">Transmembrane helix</keyword>
<proteinExistence type="predicted"/>
<keyword evidence="3" id="KW-1185">Reference proteome</keyword>
<evidence type="ECO:0000256" key="1">
    <source>
        <dbReference type="SAM" id="Phobius"/>
    </source>
</evidence>
<dbReference type="AlphaFoldDB" id="A0A1X7CJP6"/>
<dbReference type="NCBIfam" id="TIGR04222">
    <property type="entry name" value="near_uncomplex"/>
    <property type="match status" value="1"/>
</dbReference>
<evidence type="ECO:0000313" key="2">
    <source>
        <dbReference type="EMBL" id="SME97777.1"/>
    </source>
</evidence>
<keyword evidence="1" id="KW-0812">Transmembrane</keyword>
<feature type="transmembrane region" description="Helical" evidence="1">
    <location>
        <begin position="152"/>
        <end position="175"/>
    </location>
</feature>
<dbReference type="InterPro" id="IPR026467">
    <property type="entry name" value="Ser/Gly_Cys_C_dom"/>
</dbReference>
<protein>
    <submittedName>
        <fullName evidence="2">TIGR04222 domain-containing protein</fullName>
    </submittedName>
</protein>
<dbReference type="OrthoDB" id="9135667at2"/>
<keyword evidence="1" id="KW-0472">Membrane</keyword>
<feature type="transmembrane region" description="Helical" evidence="1">
    <location>
        <begin position="6"/>
        <end position="25"/>
    </location>
</feature>
<dbReference type="Proteomes" id="UP000192911">
    <property type="component" value="Unassembled WGS sequence"/>
</dbReference>
<name>A0A1X7CJP6_TRICW</name>
<sequence>MPDSNTVTVAGGAAIVLALYATLLWRQAKARRVWRAGSTMNVTRISAYQMALMCGGAPRVALTGVVRLLGRKMLVPSVAGVLLTSEAAGGELDAIEREVLAAVRRRPAVFDVLLGRLVSALRRAGVTRSLRHELIAIGYMRSIGSTEWWKDYLYNMLPFAVPIGIAFGWCATAALPADAAYLARDFVGAAIATMLIAAWPTRVTALGRFIIWSATQHHPDFRTARATQGEALDAKTLGQAVALYGTEALAGSDMAWIPAVLAQRSETA</sequence>
<dbReference type="RefSeq" id="WP_102623129.1">
    <property type="nucleotide sequence ID" value="NZ_BSQD01000001.1"/>
</dbReference>
<reference evidence="3" key="1">
    <citation type="submission" date="2017-04" db="EMBL/GenBank/DDBJ databases">
        <authorList>
            <person name="Varghese N."/>
            <person name="Submissions S."/>
        </authorList>
    </citation>
    <scope>NUCLEOTIDE SEQUENCE [LARGE SCALE GENOMIC DNA]</scope>
    <source>
        <strain evidence="3">Ballard 720</strain>
    </source>
</reference>
<evidence type="ECO:0000313" key="3">
    <source>
        <dbReference type="Proteomes" id="UP000192911"/>
    </source>
</evidence>
<organism evidence="2 3">
    <name type="scientific">Trinickia caryophylli</name>
    <name type="common">Paraburkholderia caryophylli</name>
    <dbReference type="NCBI Taxonomy" id="28094"/>
    <lineage>
        <taxon>Bacteria</taxon>
        <taxon>Pseudomonadati</taxon>
        <taxon>Pseudomonadota</taxon>
        <taxon>Betaproteobacteria</taxon>
        <taxon>Burkholderiales</taxon>
        <taxon>Burkholderiaceae</taxon>
        <taxon>Trinickia</taxon>
    </lineage>
</organism>
<gene>
    <name evidence="2" type="ORF">SAMN06295900_101489</name>
</gene>
<dbReference type="GeneID" id="95549034"/>